<dbReference type="InterPro" id="IPR001818">
    <property type="entry name" value="Pept_M10_metallopeptidase"/>
</dbReference>
<evidence type="ECO:0000256" key="5">
    <source>
        <dbReference type="ARBA" id="ARBA00023049"/>
    </source>
</evidence>
<dbReference type="Pfam" id="PF00413">
    <property type="entry name" value="Peptidase_M10"/>
    <property type="match status" value="1"/>
</dbReference>
<dbReference type="RefSeq" id="WP_203243620.1">
    <property type="nucleotide sequence ID" value="NZ_JAFBRH010000012.1"/>
</dbReference>
<evidence type="ECO:0000313" key="8">
    <source>
        <dbReference type="Proteomes" id="UP000732193"/>
    </source>
</evidence>
<dbReference type="Proteomes" id="UP000732193">
    <property type="component" value="Unassembled WGS sequence"/>
</dbReference>
<dbReference type="InterPro" id="IPR021190">
    <property type="entry name" value="Pept_M10A"/>
</dbReference>
<dbReference type="GO" id="GO:0031012">
    <property type="term" value="C:extracellular matrix"/>
    <property type="evidence" value="ECO:0007669"/>
    <property type="project" value="InterPro"/>
</dbReference>
<dbReference type="GO" id="GO:0008270">
    <property type="term" value="F:zinc ion binding"/>
    <property type="evidence" value="ECO:0007669"/>
    <property type="project" value="InterPro"/>
</dbReference>
<dbReference type="PANTHER" id="PTHR10201">
    <property type="entry name" value="MATRIX METALLOPROTEINASE"/>
    <property type="match status" value="1"/>
</dbReference>
<dbReference type="InterPro" id="IPR006026">
    <property type="entry name" value="Peptidase_Metallo"/>
</dbReference>
<dbReference type="Pfam" id="PF13946">
    <property type="entry name" value="DUF4214"/>
    <property type="match status" value="1"/>
</dbReference>
<evidence type="ECO:0000259" key="6">
    <source>
        <dbReference type="SMART" id="SM00235"/>
    </source>
</evidence>
<dbReference type="EMBL" id="JAFBRM010000012">
    <property type="protein sequence ID" value="MBM1715926.1"/>
    <property type="molecule type" value="Genomic_DNA"/>
</dbReference>
<keyword evidence="1" id="KW-0645">Protease</keyword>
<dbReference type="InterPro" id="IPR025282">
    <property type="entry name" value="DUF4214"/>
</dbReference>
<sequence>MCEFCTNEYHLSNAKWGEGEYGTPGGTVYWSFADTPGTGFGFSSYINDPAYRDIIREAFQAWEDVADIDFVEIADGAQTDIHLGWDTIDGAFGVVGEASTRGSKTTETLFSFTEAEIRFDVSENWTTDRDVARNEVGLYQVALHEIGHVLGLDHTGDTETIMYASDISDLPGLAAGDIQGAQIFYGAAEATPAPQPSTPDPEPVVEEYTPTFGDDSFTARAGNDVINGMQGTDTLNLTGAQTQYTLTLTAGNLILIDRVAGRDGIDTLVSIERLDFQSGASTLDNGLFEVDSFDGITNLDAEDFGQIVELYIAYFNRAPDALGLAFWGNAYSDGLSLEDMAALFIDQAETRDTYPSGMNNTDFATAVYENVLGRVPDADGFTFWTDLLDAGTVGRDVFILSVLEGAKAAIPQGSEPAFIAQVIEDRQYLENKADIGAYFAVHKGMSDVNDASNAMALFDGSQGSIQDAISAINGHYADALSTGSGDFLMPLVGVLDDPFTG</sequence>
<evidence type="ECO:0000256" key="4">
    <source>
        <dbReference type="ARBA" id="ARBA00022833"/>
    </source>
</evidence>
<evidence type="ECO:0000313" key="7">
    <source>
        <dbReference type="EMBL" id="MBM1715926.1"/>
    </source>
</evidence>
<comment type="caution">
    <text evidence="7">The sequence shown here is derived from an EMBL/GenBank/DDBJ whole genome shotgun (WGS) entry which is preliminary data.</text>
</comment>
<keyword evidence="4" id="KW-0862">Zinc</keyword>
<protein>
    <submittedName>
        <fullName evidence="7">Matrixin family metalloprotease</fullName>
    </submittedName>
</protein>
<dbReference type="PANTHER" id="PTHR10201:SF323">
    <property type="entry name" value="MATRIX METALLOPROTEINASE-21"/>
    <property type="match status" value="1"/>
</dbReference>
<accession>A0AAE2W1V4</accession>
<dbReference type="SMART" id="SM00235">
    <property type="entry name" value="ZnMc"/>
    <property type="match status" value="1"/>
</dbReference>
<evidence type="ECO:0000256" key="2">
    <source>
        <dbReference type="ARBA" id="ARBA00022723"/>
    </source>
</evidence>
<keyword evidence="8" id="KW-1185">Reference proteome</keyword>
<keyword evidence="5 7" id="KW-0482">Metalloprotease</keyword>
<proteinExistence type="predicted"/>
<evidence type="ECO:0000256" key="3">
    <source>
        <dbReference type="ARBA" id="ARBA00022801"/>
    </source>
</evidence>
<dbReference type="Gene3D" id="3.40.390.10">
    <property type="entry name" value="Collagenase (Catalytic Domain)"/>
    <property type="match status" value="1"/>
</dbReference>
<dbReference type="SUPFAM" id="SSF55486">
    <property type="entry name" value="Metalloproteases ('zincins'), catalytic domain"/>
    <property type="match status" value="1"/>
</dbReference>
<gene>
    <name evidence="7" type="ORF">JQV55_20315</name>
</gene>
<dbReference type="AlphaFoldDB" id="A0AAE2W1V4"/>
<keyword evidence="2" id="KW-0479">Metal-binding</keyword>
<dbReference type="GO" id="GO:0006508">
    <property type="term" value="P:proteolysis"/>
    <property type="evidence" value="ECO:0007669"/>
    <property type="project" value="UniProtKB-KW"/>
</dbReference>
<dbReference type="GO" id="GO:0004222">
    <property type="term" value="F:metalloendopeptidase activity"/>
    <property type="evidence" value="ECO:0007669"/>
    <property type="project" value="InterPro"/>
</dbReference>
<organism evidence="7 8">
    <name type="scientific">Sulfitobacter geojensis</name>
    <dbReference type="NCBI Taxonomy" id="1342299"/>
    <lineage>
        <taxon>Bacteria</taxon>
        <taxon>Pseudomonadati</taxon>
        <taxon>Pseudomonadota</taxon>
        <taxon>Alphaproteobacteria</taxon>
        <taxon>Rhodobacterales</taxon>
        <taxon>Roseobacteraceae</taxon>
        <taxon>Sulfitobacter</taxon>
    </lineage>
</organism>
<feature type="domain" description="Peptidase metallopeptidase" evidence="6">
    <location>
        <begin position="12"/>
        <end position="187"/>
    </location>
</feature>
<dbReference type="PRINTS" id="PR00138">
    <property type="entry name" value="MATRIXIN"/>
</dbReference>
<evidence type="ECO:0000256" key="1">
    <source>
        <dbReference type="ARBA" id="ARBA00022670"/>
    </source>
</evidence>
<keyword evidence="3" id="KW-0378">Hydrolase</keyword>
<name>A0AAE2W1V4_9RHOB</name>
<reference evidence="7 8" key="1">
    <citation type="submission" date="2021-01" db="EMBL/GenBank/DDBJ databases">
        <title>Diatom-associated Roseobacters Show Island Model of Population Structure.</title>
        <authorList>
            <person name="Qu L."/>
            <person name="Feng X."/>
            <person name="Chen Y."/>
            <person name="Li L."/>
            <person name="Wang X."/>
            <person name="Hu Z."/>
            <person name="Wang H."/>
            <person name="Luo H."/>
        </authorList>
    </citation>
    <scope>NUCLEOTIDE SEQUENCE [LARGE SCALE GENOMIC DNA]</scope>
    <source>
        <strain evidence="7 8">TR60-84</strain>
    </source>
</reference>
<dbReference type="InterPro" id="IPR024079">
    <property type="entry name" value="MetalloPept_cat_dom_sf"/>
</dbReference>